<dbReference type="HOGENOM" id="CLU_2407875_0_0_6"/>
<organism evidence="1 2">
    <name type="scientific">Cedecea davisae DSM 4568</name>
    <dbReference type="NCBI Taxonomy" id="566551"/>
    <lineage>
        <taxon>Bacteria</taxon>
        <taxon>Pseudomonadati</taxon>
        <taxon>Pseudomonadota</taxon>
        <taxon>Gammaproteobacteria</taxon>
        <taxon>Enterobacterales</taxon>
        <taxon>Enterobacteriaceae</taxon>
        <taxon>Cedecea</taxon>
    </lineage>
</organism>
<reference evidence="1 2" key="1">
    <citation type="submission" date="2013-04" db="EMBL/GenBank/DDBJ databases">
        <authorList>
            <person name="Weinstock G."/>
            <person name="Sodergren E."/>
            <person name="Lobos E.A."/>
            <person name="Fulton L."/>
            <person name="Fulton R."/>
            <person name="Courtney L."/>
            <person name="Fronick C."/>
            <person name="O'Laughlin M."/>
            <person name="Godfrey J."/>
            <person name="Wilson R.M."/>
            <person name="Miner T."/>
            <person name="Farmer C."/>
            <person name="Delehaunty K."/>
            <person name="Cordes M."/>
            <person name="Minx P."/>
            <person name="Tomlinson C."/>
            <person name="Chen J."/>
            <person name="Wollam A."/>
            <person name="Pepin K.H."/>
            <person name="Palsikar V.B."/>
            <person name="Zhang X."/>
            <person name="Suruliraj S."/>
            <person name="Perna N.T."/>
            <person name="Plunkett G."/>
            <person name="Warren W."/>
            <person name="Mitreva M."/>
            <person name="Mardis E.R."/>
            <person name="Wilson R.K."/>
        </authorList>
    </citation>
    <scope>NUCLEOTIDE SEQUENCE [LARGE SCALE GENOMIC DNA]</scope>
    <source>
        <strain evidence="1 2">DSM 4568</strain>
    </source>
</reference>
<dbReference type="OrthoDB" id="6631077at2"/>
<evidence type="ECO:0000313" key="1">
    <source>
        <dbReference type="EMBL" id="EPF17729.1"/>
    </source>
</evidence>
<dbReference type="STRING" id="566551.HMPREF0201_01709"/>
<evidence type="ECO:0000313" key="2">
    <source>
        <dbReference type="Proteomes" id="UP000014585"/>
    </source>
</evidence>
<name>S3JXI6_9ENTR</name>
<protein>
    <submittedName>
        <fullName evidence="1">Uncharacterized protein</fullName>
    </submittedName>
</protein>
<dbReference type="AlphaFoldDB" id="S3JXI6"/>
<dbReference type="RefSeq" id="WP_016536020.1">
    <property type="nucleotide sequence ID" value="NZ_KE161030.1"/>
</dbReference>
<proteinExistence type="predicted"/>
<sequence length="92" mass="10600">MMRTKRSVNENQLDDPMYRLGVLENAVINYGGGIVHLQERVLKAAKPLWLSDPETARLLEDVARYLRDITFAGELDLEHMQTDIAKRKADFK</sequence>
<comment type="caution">
    <text evidence="1">The sequence shown here is derived from an EMBL/GenBank/DDBJ whole genome shotgun (WGS) entry which is preliminary data.</text>
</comment>
<dbReference type="Proteomes" id="UP000014585">
    <property type="component" value="Unassembled WGS sequence"/>
</dbReference>
<dbReference type="EMBL" id="ATDT01000010">
    <property type="protein sequence ID" value="EPF17729.1"/>
    <property type="molecule type" value="Genomic_DNA"/>
</dbReference>
<accession>S3JXI6</accession>
<dbReference type="PATRIC" id="fig|566551.4.peg.1580"/>
<gene>
    <name evidence="1" type="ORF">HMPREF0201_01709</name>
</gene>